<protein>
    <submittedName>
        <fullName evidence="8 9">Succinoglycan biosynthesis protein ExoA</fullName>
    </submittedName>
</protein>
<keyword evidence="6" id="KW-1133">Transmembrane helix</keyword>
<dbReference type="Proteomes" id="UP000033519">
    <property type="component" value="Unassembled WGS sequence"/>
</dbReference>
<dbReference type="Gene3D" id="3.90.550.10">
    <property type="entry name" value="Spore Coat Polysaccharide Biosynthesis Protein SpsA, Chain A"/>
    <property type="match status" value="1"/>
</dbReference>
<feature type="transmembrane region" description="Helical" evidence="6">
    <location>
        <begin position="246"/>
        <end position="265"/>
    </location>
</feature>
<organism evidence="9 11">
    <name type="scientific">Devosia psychrophila</name>
    <dbReference type="NCBI Taxonomy" id="728005"/>
    <lineage>
        <taxon>Bacteria</taxon>
        <taxon>Pseudomonadati</taxon>
        <taxon>Pseudomonadota</taxon>
        <taxon>Alphaproteobacteria</taxon>
        <taxon>Hyphomicrobiales</taxon>
        <taxon>Devosiaceae</taxon>
        <taxon>Devosia</taxon>
    </lineage>
</organism>
<dbReference type="GO" id="GO:0005886">
    <property type="term" value="C:plasma membrane"/>
    <property type="evidence" value="ECO:0007669"/>
    <property type="project" value="UniProtKB-SubCell"/>
</dbReference>
<feature type="transmembrane region" description="Helical" evidence="6">
    <location>
        <begin position="271"/>
        <end position="286"/>
    </location>
</feature>
<reference evidence="9 11" key="2">
    <citation type="submission" date="2016-10" db="EMBL/GenBank/DDBJ databases">
        <authorList>
            <person name="de Groot N.N."/>
        </authorList>
    </citation>
    <scope>NUCLEOTIDE SEQUENCE [LARGE SCALE GENOMIC DNA]</scope>
    <source>
        <strain evidence="9 11">CGMCC 1.10210</strain>
    </source>
</reference>
<dbReference type="PANTHER" id="PTHR43646:SF2">
    <property type="entry name" value="GLYCOSYLTRANSFERASE 2-LIKE DOMAIN-CONTAINING PROTEIN"/>
    <property type="match status" value="1"/>
</dbReference>
<evidence type="ECO:0000313" key="9">
    <source>
        <dbReference type="EMBL" id="SFC47024.1"/>
    </source>
</evidence>
<gene>
    <name evidence="9" type="ORF">SAMN04488059_105183</name>
    <name evidence="8" type="ORF">WH91_06660</name>
</gene>
<dbReference type="PANTHER" id="PTHR43646">
    <property type="entry name" value="GLYCOSYLTRANSFERASE"/>
    <property type="match status" value="1"/>
</dbReference>
<comment type="subcellular location">
    <subcellularLocation>
        <location evidence="1">Cell membrane</location>
    </subcellularLocation>
</comment>
<dbReference type="Pfam" id="PF00535">
    <property type="entry name" value="Glycos_transf_2"/>
    <property type="match status" value="1"/>
</dbReference>
<evidence type="ECO:0000256" key="2">
    <source>
        <dbReference type="ARBA" id="ARBA00022475"/>
    </source>
</evidence>
<accession>A0A0F5Q152</accession>
<keyword evidence="10" id="KW-1185">Reference proteome</keyword>
<evidence type="ECO:0000259" key="7">
    <source>
        <dbReference type="Pfam" id="PF00535"/>
    </source>
</evidence>
<evidence type="ECO:0000313" key="10">
    <source>
        <dbReference type="Proteomes" id="UP000033519"/>
    </source>
</evidence>
<keyword evidence="6" id="KW-0812">Transmembrane</keyword>
<evidence type="ECO:0000256" key="3">
    <source>
        <dbReference type="ARBA" id="ARBA00022676"/>
    </source>
</evidence>
<keyword evidence="2" id="KW-1003">Cell membrane</keyword>
<dbReference type="AlphaFoldDB" id="A0A0F5Q152"/>
<reference evidence="8 10" key="1">
    <citation type="submission" date="2015-03" db="EMBL/GenBank/DDBJ databases">
        <authorList>
            <person name="Lepp D."/>
            <person name="Hassan Y.I."/>
            <person name="Li X.-Z."/>
            <person name="Zhou T."/>
        </authorList>
    </citation>
    <scope>NUCLEOTIDE SEQUENCE [LARGE SCALE GENOMIC DNA]</scope>
    <source>
        <strain evidence="8 10">Cr7-05</strain>
    </source>
</reference>
<dbReference type="STRING" id="728005.SAMN04488059_105183"/>
<keyword evidence="4" id="KW-0808">Transferase</keyword>
<dbReference type="Proteomes" id="UP000182258">
    <property type="component" value="Unassembled WGS sequence"/>
</dbReference>
<evidence type="ECO:0000313" key="11">
    <source>
        <dbReference type="Proteomes" id="UP000182258"/>
    </source>
</evidence>
<evidence type="ECO:0000256" key="1">
    <source>
        <dbReference type="ARBA" id="ARBA00004236"/>
    </source>
</evidence>
<evidence type="ECO:0000256" key="6">
    <source>
        <dbReference type="SAM" id="Phobius"/>
    </source>
</evidence>
<dbReference type="GO" id="GO:0016757">
    <property type="term" value="F:glycosyltransferase activity"/>
    <property type="evidence" value="ECO:0007669"/>
    <property type="project" value="UniProtKB-KW"/>
</dbReference>
<dbReference type="EMBL" id="FOMB01000005">
    <property type="protein sequence ID" value="SFC47024.1"/>
    <property type="molecule type" value="Genomic_DNA"/>
</dbReference>
<evidence type="ECO:0000313" key="8">
    <source>
        <dbReference type="EMBL" id="KKC33809.1"/>
    </source>
</evidence>
<feature type="domain" description="Glycosyltransferase 2-like" evidence="7">
    <location>
        <begin position="7"/>
        <end position="173"/>
    </location>
</feature>
<dbReference type="EMBL" id="LAPV01000076">
    <property type="protein sequence ID" value="KKC33809.1"/>
    <property type="molecule type" value="Genomic_DNA"/>
</dbReference>
<keyword evidence="3" id="KW-0328">Glycosyltransferase</keyword>
<dbReference type="CDD" id="cd02525">
    <property type="entry name" value="Succinoglycan_BP_ExoA"/>
    <property type="match status" value="1"/>
</dbReference>
<sequence length="332" mass="36063">MSARTLIVVPTLNEASHIGDLLEALLVEAEALDAQIVVADGGSTDGTKAIVARLALDAPRVSLIHNPQRIQSAAINLVVAQFGDEADFLIRIDAHGAYPQDYCRILVAEAAERQVAAVVVPMTTVGVAPFQRAVATAQNSAIGTGGSAHRTGKGHGPVDHGHHALMRVDAFRAVSGYDQTFRFNEDAELDYRLRQAGGTIWLTDRTGMTYYPRSTPSGLFRQYFGYGGGRARNILKHRVVPRLRQLAPLAILPVVLLAVLSIWHWGFLVPLALWGVGCIALGIHAARKYNPEYGMPMWLSPLVGVAAMIMHLAWSSGFWAHVAQRPFRRLAV</sequence>
<evidence type="ECO:0000256" key="4">
    <source>
        <dbReference type="ARBA" id="ARBA00022679"/>
    </source>
</evidence>
<proteinExistence type="predicted"/>
<dbReference type="InterPro" id="IPR001173">
    <property type="entry name" value="Glyco_trans_2-like"/>
</dbReference>
<name>A0A0F5Q152_9HYPH</name>
<keyword evidence="5 6" id="KW-0472">Membrane</keyword>
<feature type="transmembrane region" description="Helical" evidence="6">
    <location>
        <begin position="298"/>
        <end position="320"/>
    </location>
</feature>
<dbReference type="PATRIC" id="fig|728005.3.peg.3774"/>
<evidence type="ECO:0000256" key="5">
    <source>
        <dbReference type="ARBA" id="ARBA00023136"/>
    </source>
</evidence>
<dbReference type="RefSeq" id="WP_046170212.1">
    <property type="nucleotide sequence ID" value="NZ_FOMB01000005.1"/>
</dbReference>
<dbReference type="SUPFAM" id="SSF53448">
    <property type="entry name" value="Nucleotide-diphospho-sugar transferases"/>
    <property type="match status" value="1"/>
</dbReference>
<dbReference type="InterPro" id="IPR029044">
    <property type="entry name" value="Nucleotide-diphossugar_trans"/>
</dbReference>